<proteinExistence type="predicted"/>
<dbReference type="Gene3D" id="1.10.10.10">
    <property type="entry name" value="Winged helix-like DNA-binding domain superfamily/Winged helix DNA-binding domain"/>
    <property type="match status" value="1"/>
</dbReference>
<accession>A0ABV3L5S0</accession>
<dbReference type="InterPro" id="IPR036388">
    <property type="entry name" value="WH-like_DNA-bd_sf"/>
</dbReference>
<evidence type="ECO:0000256" key="3">
    <source>
        <dbReference type="ARBA" id="ARBA00023163"/>
    </source>
</evidence>
<sequence length="234" mass="26463">MANSDPGGQPTEPRRPSVADRIFDDMQQRILKLDLPPNTKVSEIEIARQANVSRQPVRDAFYRLSEQGFLNIRPQRATLVTQISARAIREARFVRTALELETARIACETFGPDDIAALDLILDQQEEAAAQNDMDLFHELDDALHATICDRGGQGFAWKLIQMQKAHTDRVRYLSLAFAAREVIDDHKAIVDGIRTHDTVACHAALRRHLGRIQGQIAQFRKEHSAYFEPEDTP</sequence>
<reference evidence="5 6" key="1">
    <citation type="submission" date="2024-07" db="EMBL/GenBank/DDBJ databases">
        <authorList>
            <person name="Kang M."/>
        </authorList>
    </citation>
    <scope>NUCLEOTIDE SEQUENCE [LARGE SCALE GENOMIC DNA]</scope>
    <source>
        <strain evidence="5 6">DFM31</strain>
    </source>
</reference>
<gene>
    <name evidence="5" type="ORF">AB0T83_08890</name>
</gene>
<keyword evidence="2" id="KW-0238">DNA-binding</keyword>
<dbReference type="PROSITE" id="PS50949">
    <property type="entry name" value="HTH_GNTR"/>
    <property type="match status" value="1"/>
</dbReference>
<keyword evidence="6" id="KW-1185">Reference proteome</keyword>
<dbReference type="InterPro" id="IPR000524">
    <property type="entry name" value="Tscrpt_reg_HTH_GntR"/>
</dbReference>
<dbReference type="PANTHER" id="PTHR43537:SF45">
    <property type="entry name" value="GNTR FAMILY REGULATORY PROTEIN"/>
    <property type="match status" value="1"/>
</dbReference>
<dbReference type="SMART" id="SM00345">
    <property type="entry name" value="HTH_GNTR"/>
    <property type="match status" value="1"/>
</dbReference>
<evidence type="ECO:0000313" key="5">
    <source>
        <dbReference type="EMBL" id="MEV8466891.1"/>
    </source>
</evidence>
<evidence type="ECO:0000256" key="1">
    <source>
        <dbReference type="ARBA" id="ARBA00023015"/>
    </source>
</evidence>
<dbReference type="Proteomes" id="UP001553161">
    <property type="component" value="Unassembled WGS sequence"/>
</dbReference>
<evidence type="ECO:0000313" key="6">
    <source>
        <dbReference type="Proteomes" id="UP001553161"/>
    </source>
</evidence>
<evidence type="ECO:0000259" key="4">
    <source>
        <dbReference type="PROSITE" id="PS50949"/>
    </source>
</evidence>
<dbReference type="SUPFAM" id="SSF46785">
    <property type="entry name" value="Winged helix' DNA-binding domain"/>
    <property type="match status" value="1"/>
</dbReference>
<protein>
    <submittedName>
        <fullName evidence="5">GntR family transcriptional regulator</fullName>
    </submittedName>
</protein>
<dbReference type="InterPro" id="IPR011711">
    <property type="entry name" value="GntR_C"/>
</dbReference>
<dbReference type="Pfam" id="PF07729">
    <property type="entry name" value="FCD"/>
    <property type="match status" value="1"/>
</dbReference>
<organism evidence="5 6">
    <name type="scientific">Meridianimarinicoccus marinus</name>
    <dbReference type="NCBI Taxonomy" id="3231483"/>
    <lineage>
        <taxon>Bacteria</taxon>
        <taxon>Pseudomonadati</taxon>
        <taxon>Pseudomonadota</taxon>
        <taxon>Alphaproteobacteria</taxon>
        <taxon>Rhodobacterales</taxon>
        <taxon>Paracoccaceae</taxon>
        <taxon>Meridianimarinicoccus</taxon>
    </lineage>
</organism>
<comment type="caution">
    <text evidence="5">The sequence shown here is derived from an EMBL/GenBank/DDBJ whole genome shotgun (WGS) entry which is preliminary data.</text>
</comment>
<evidence type="ECO:0000256" key="2">
    <source>
        <dbReference type="ARBA" id="ARBA00023125"/>
    </source>
</evidence>
<name>A0ABV3L5S0_9RHOB</name>
<dbReference type="InterPro" id="IPR036390">
    <property type="entry name" value="WH_DNA-bd_sf"/>
</dbReference>
<dbReference type="Gene3D" id="1.20.120.530">
    <property type="entry name" value="GntR ligand-binding domain-like"/>
    <property type="match status" value="1"/>
</dbReference>
<feature type="domain" description="HTH gntR-type" evidence="4">
    <location>
        <begin position="16"/>
        <end position="83"/>
    </location>
</feature>
<dbReference type="EMBL" id="JBFBVU010000009">
    <property type="protein sequence ID" value="MEV8466891.1"/>
    <property type="molecule type" value="Genomic_DNA"/>
</dbReference>
<dbReference type="Pfam" id="PF00392">
    <property type="entry name" value="GntR"/>
    <property type="match status" value="1"/>
</dbReference>
<dbReference type="PANTHER" id="PTHR43537">
    <property type="entry name" value="TRANSCRIPTIONAL REGULATOR, GNTR FAMILY"/>
    <property type="match status" value="1"/>
</dbReference>
<dbReference type="InterPro" id="IPR008920">
    <property type="entry name" value="TF_FadR/GntR_C"/>
</dbReference>
<dbReference type="SMART" id="SM00895">
    <property type="entry name" value="FCD"/>
    <property type="match status" value="1"/>
</dbReference>
<keyword evidence="1" id="KW-0805">Transcription regulation</keyword>
<dbReference type="RefSeq" id="WP_366192682.1">
    <property type="nucleotide sequence ID" value="NZ_JBFBVU010000009.1"/>
</dbReference>
<keyword evidence="3" id="KW-0804">Transcription</keyword>
<dbReference type="SUPFAM" id="SSF48008">
    <property type="entry name" value="GntR ligand-binding domain-like"/>
    <property type="match status" value="1"/>
</dbReference>